<sequence>MVLIIRSITHVSVIISVEAPASQVIVESTNLTRVLPLKLLPLPGPALWASIVLGSDYKRSSRAPGCGRDNDMGSMDSNRMCLTDNNFKNLATGDVVDKILSELKLAAGLKGATDSNGYFETSLFHGEYEAQISHPSLQSKSNYNLERFNVASMVEADRGTFRVKIHA</sequence>
<dbReference type="GO" id="GO:0004553">
    <property type="term" value="F:hydrolase activity, hydrolyzing O-glycosyl compounds"/>
    <property type="evidence" value="ECO:0007669"/>
    <property type="project" value="InterPro"/>
</dbReference>
<dbReference type="InterPro" id="IPR044846">
    <property type="entry name" value="GH10"/>
</dbReference>
<dbReference type="EMBL" id="CACTIH010001861">
    <property type="protein sequence ID" value="CAA2966441.1"/>
    <property type="molecule type" value="Genomic_DNA"/>
</dbReference>
<comment type="caution">
    <text evidence="1">The sequence shown here is derived from an EMBL/GenBank/DDBJ whole genome shotgun (WGS) entry which is preliminary data.</text>
</comment>
<dbReference type="Proteomes" id="UP000594638">
    <property type="component" value="Unassembled WGS sequence"/>
</dbReference>
<dbReference type="OrthoDB" id="1733515at2759"/>
<evidence type="ECO:0000313" key="2">
    <source>
        <dbReference type="Proteomes" id="UP000594638"/>
    </source>
</evidence>
<evidence type="ECO:0000313" key="1">
    <source>
        <dbReference type="EMBL" id="CAA2966441.1"/>
    </source>
</evidence>
<gene>
    <name evidence="1" type="ORF">OLEA9_A040371</name>
</gene>
<accession>A0A8S0QL12</accession>
<protein>
    <submittedName>
        <fullName evidence="1">Endo-1,4-beta-xylanase A-like</fullName>
    </submittedName>
</protein>
<dbReference type="PANTHER" id="PTHR31490:SF2">
    <property type="entry name" value="GLYCOSYL HYDROLASE FAMILY 10 PROTEIN"/>
    <property type="match status" value="1"/>
</dbReference>
<organism evidence="1 2">
    <name type="scientific">Olea europaea subsp. europaea</name>
    <dbReference type="NCBI Taxonomy" id="158383"/>
    <lineage>
        <taxon>Eukaryota</taxon>
        <taxon>Viridiplantae</taxon>
        <taxon>Streptophyta</taxon>
        <taxon>Embryophyta</taxon>
        <taxon>Tracheophyta</taxon>
        <taxon>Spermatophyta</taxon>
        <taxon>Magnoliopsida</taxon>
        <taxon>eudicotyledons</taxon>
        <taxon>Gunneridae</taxon>
        <taxon>Pentapetalae</taxon>
        <taxon>asterids</taxon>
        <taxon>lamiids</taxon>
        <taxon>Lamiales</taxon>
        <taxon>Oleaceae</taxon>
        <taxon>Oleeae</taxon>
        <taxon>Olea</taxon>
    </lineage>
</organism>
<proteinExistence type="predicted"/>
<dbReference type="AlphaFoldDB" id="A0A8S0QL12"/>
<dbReference type="Gramene" id="OE9A040371T1">
    <property type="protein sequence ID" value="OE9A040371C1"/>
    <property type="gene ID" value="OE9A040371"/>
</dbReference>
<reference evidence="1 2" key="1">
    <citation type="submission" date="2019-12" db="EMBL/GenBank/DDBJ databases">
        <authorList>
            <person name="Alioto T."/>
            <person name="Alioto T."/>
            <person name="Gomez Garrido J."/>
        </authorList>
    </citation>
    <scope>NUCLEOTIDE SEQUENCE [LARGE SCALE GENOMIC DNA]</scope>
</reference>
<dbReference type="GO" id="GO:0005975">
    <property type="term" value="P:carbohydrate metabolic process"/>
    <property type="evidence" value="ECO:0007669"/>
    <property type="project" value="InterPro"/>
</dbReference>
<keyword evidence="2" id="KW-1185">Reference proteome</keyword>
<name>A0A8S0QL12_OLEEU</name>
<dbReference type="PANTHER" id="PTHR31490">
    <property type="entry name" value="GLYCOSYL HYDROLASE"/>
    <property type="match status" value="1"/>
</dbReference>